<reference evidence="3 4" key="1">
    <citation type="submission" date="2023-10" db="EMBL/GenBank/DDBJ databases">
        <title>Virgibacillus soli CC-YMP-6 genome.</title>
        <authorList>
            <person name="Miliotis G."/>
            <person name="Sengupta P."/>
            <person name="Hameed A."/>
            <person name="Chuvochina M."/>
            <person name="Mcdonagh F."/>
            <person name="Simpson A.C."/>
            <person name="Singh N.K."/>
            <person name="Rekha P.D."/>
            <person name="Raman K."/>
            <person name="Hugenholtz P."/>
            <person name="Venkateswaran K."/>
        </authorList>
    </citation>
    <scope>NUCLEOTIDE SEQUENCE [LARGE SCALE GENOMIC DNA]</scope>
    <source>
        <strain evidence="3 4">CC-YMP-6</strain>
    </source>
</reference>
<accession>A0ABU5CN72</accession>
<dbReference type="Gene3D" id="3.40.50.300">
    <property type="entry name" value="P-loop containing nucleotide triphosphate hydrolases"/>
    <property type="match status" value="1"/>
</dbReference>
<evidence type="ECO:0000313" key="3">
    <source>
        <dbReference type="EMBL" id="MDY0407690.1"/>
    </source>
</evidence>
<dbReference type="NCBIfam" id="NF001989">
    <property type="entry name" value="PRK00784.1"/>
    <property type="match status" value="1"/>
</dbReference>
<dbReference type="Proteomes" id="UP001275315">
    <property type="component" value="Unassembled WGS sequence"/>
</dbReference>
<protein>
    <submittedName>
        <fullName evidence="3">Cobyric acid synthase</fullName>
    </submittedName>
</protein>
<dbReference type="Pfam" id="PF01656">
    <property type="entry name" value="CbiA"/>
    <property type="match status" value="1"/>
</dbReference>
<dbReference type="InterPro" id="IPR002586">
    <property type="entry name" value="CobQ/CobB/MinD/ParA_Nub-bd_dom"/>
</dbReference>
<evidence type="ECO:0000256" key="1">
    <source>
        <dbReference type="ARBA" id="ARBA00022962"/>
    </source>
</evidence>
<proteinExistence type="predicted"/>
<dbReference type="EMBL" id="JAWDIQ010000001">
    <property type="protein sequence ID" value="MDY0407690.1"/>
    <property type="molecule type" value="Genomic_DNA"/>
</dbReference>
<keyword evidence="4" id="KW-1185">Reference proteome</keyword>
<evidence type="ECO:0000313" key="4">
    <source>
        <dbReference type="Proteomes" id="UP001275315"/>
    </source>
</evidence>
<comment type="caution">
    <text evidence="3">The sequence shown here is derived from an EMBL/GenBank/DDBJ whole genome shotgun (WGS) entry which is preliminary data.</text>
</comment>
<dbReference type="RefSeq" id="WP_320378483.1">
    <property type="nucleotide sequence ID" value="NZ_JAWDIQ010000001.1"/>
</dbReference>
<dbReference type="SUPFAM" id="SSF52540">
    <property type="entry name" value="P-loop containing nucleoside triphosphate hydrolases"/>
    <property type="match status" value="1"/>
</dbReference>
<sequence length="222" mass="24404">MRGVMIVGTASNVGKSIITTAICRIFVNEGYVVAPFKSQNMSHKIHFIKDDMKIALSQAIQAQAAKVEPTVWMNPIVLNAKSETTSEVILLGKTVEQMSGKKYRDVFYEKGLAAIKQSLEMLQNEFDVIVMEGAGSPVELNLKDRELVNMKIADLADVPVLLVADIDRGGVFASIIGTLELLTPLERERVQGIIINKFGGILPCFMMGFVGLKNIQIFPYLA</sequence>
<dbReference type="InterPro" id="IPR027417">
    <property type="entry name" value="P-loop_NTPase"/>
</dbReference>
<dbReference type="PANTHER" id="PTHR21343">
    <property type="entry name" value="DETHIOBIOTIN SYNTHETASE"/>
    <property type="match status" value="1"/>
</dbReference>
<evidence type="ECO:0000259" key="2">
    <source>
        <dbReference type="Pfam" id="PF01656"/>
    </source>
</evidence>
<feature type="domain" description="CobQ/CobB/MinD/ParA nucleotide binding" evidence="2">
    <location>
        <begin position="4"/>
        <end position="200"/>
    </location>
</feature>
<gene>
    <name evidence="3" type="ORF">RWD45_02545</name>
</gene>
<keyword evidence="1" id="KW-0315">Glutamine amidotransferase</keyword>
<dbReference type="PANTHER" id="PTHR21343:SF1">
    <property type="entry name" value="COBYRIC ACID SYNTHASE"/>
    <property type="match status" value="1"/>
</dbReference>
<name>A0ABU5CN72_9BACI</name>
<organism evidence="3 4">
    <name type="scientific">Paracerasibacillus soli</name>
    <dbReference type="NCBI Taxonomy" id="480284"/>
    <lineage>
        <taxon>Bacteria</taxon>
        <taxon>Bacillati</taxon>
        <taxon>Bacillota</taxon>
        <taxon>Bacilli</taxon>
        <taxon>Bacillales</taxon>
        <taxon>Bacillaceae</taxon>
        <taxon>Paracerasibacillus</taxon>
    </lineage>
</organism>